<dbReference type="SUPFAM" id="SSF55620">
    <property type="entry name" value="Tetrahydrobiopterin biosynthesis enzymes-like"/>
    <property type="match status" value="2"/>
</dbReference>
<organism evidence="9 12">
    <name type="scientific">Synchytrium endobioticum</name>
    <dbReference type="NCBI Taxonomy" id="286115"/>
    <lineage>
        <taxon>Eukaryota</taxon>
        <taxon>Fungi</taxon>
        <taxon>Fungi incertae sedis</taxon>
        <taxon>Chytridiomycota</taxon>
        <taxon>Chytridiomycota incertae sedis</taxon>
        <taxon>Chytridiomycetes</taxon>
        <taxon>Synchytriales</taxon>
        <taxon>Synchytriaceae</taxon>
        <taxon>Synchytrium</taxon>
    </lineage>
</organism>
<dbReference type="Gene3D" id="3.10.270.10">
    <property type="entry name" value="Urate Oxidase"/>
    <property type="match status" value="1"/>
</dbReference>
<evidence type="ECO:0000313" key="11">
    <source>
        <dbReference type="Proteomes" id="UP000317494"/>
    </source>
</evidence>
<dbReference type="OrthoDB" id="9992118at2759"/>
<evidence type="ECO:0000256" key="1">
    <source>
        <dbReference type="ARBA" id="ARBA00004831"/>
    </source>
</evidence>
<keyword evidence="4 5" id="KW-0560">Oxidoreductase</keyword>
<dbReference type="NCBIfam" id="TIGR03383">
    <property type="entry name" value="urate_oxi"/>
    <property type="match status" value="1"/>
</dbReference>
<keyword evidence="11" id="KW-1185">Reference proteome</keyword>
<feature type="binding site" evidence="7">
    <location>
        <position position="294"/>
    </location>
    <ligand>
        <name>5-hydroxyisourate</name>
        <dbReference type="ChEBI" id="CHEBI:18072"/>
    </ligand>
</feature>
<name>A0A507DI73_9FUNG</name>
<feature type="binding site" evidence="7">
    <location>
        <position position="196"/>
    </location>
    <ligand>
        <name>5-hydroxyisourate</name>
        <dbReference type="ChEBI" id="CHEBI:18072"/>
    </ligand>
</feature>
<comment type="caution">
    <text evidence="9">The sequence shown here is derived from an EMBL/GenBank/DDBJ whole genome shotgun (WGS) entry which is preliminary data.</text>
</comment>
<dbReference type="PANTHER" id="PTHR42874:SF1">
    <property type="entry name" value="URICASE"/>
    <property type="match status" value="1"/>
</dbReference>
<evidence type="ECO:0000256" key="8">
    <source>
        <dbReference type="RuleBase" id="RU004455"/>
    </source>
</evidence>
<dbReference type="VEuPathDB" id="FungiDB:SeMB42_g00275"/>
<dbReference type="PANTHER" id="PTHR42874">
    <property type="entry name" value="URICASE"/>
    <property type="match status" value="1"/>
</dbReference>
<gene>
    <name evidence="9" type="primary">SENL398</name>
    <name evidence="10" type="synonym">SENM275</name>
    <name evidence="9" type="ORF">SeLEV6574_g00398</name>
    <name evidence="10" type="ORF">SeMB42_g00275</name>
</gene>
<accession>A0A507DI73</accession>
<comment type="similarity">
    <text evidence="2 5 8">Belongs to the uricase family.</text>
</comment>
<dbReference type="STRING" id="286115.A0A507DI73"/>
<feature type="binding site" evidence="7">
    <location>
        <position position="65"/>
    </location>
    <ligand>
        <name>O2</name>
        <dbReference type="ChEBI" id="CHEBI:15379"/>
    </ligand>
</feature>
<feature type="binding site" evidence="7">
    <location>
        <position position="65"/>
    </location>
    <ligand>
        <name>5-hydroxyisourate</name>
        <dbReference type="ChEBI" id="CHEBI:18072"/>
    </ligand>
</feature>
<comment type="function">
    <text evidence="5 8">Catalyzes the oxidation of uric acid to 5-hydroxyisourate, which is further processed to form (S)-allantoin.</text>
</comment>
<evidence type="ECO:0000313" key="12">
    <source>
        <dbReference type="Proteomes" id="UP000320475"/>
    </source>
</evidence>
<feature type="binding site" evidence="7">
    <location>
        <position position="66"/>
    </location>
    <ligand>
        <name>5-hydroxyisourate</name>
        <dbReference type="ChEBI" id="CHEBI:18072"/>
    </ligand>
</feature>
<feature type="active site" description="Charge relay system" evidence="6">
    <location>
        <position position="11"/>
    </location>
</feature>
<evidence type="ECO:0000256" key="6">
    <source>
        <dbReference type="PIRSR" id="PIRSR000241-1"/>
    </source>
</evidence>
<dbReference type="EC" id="1.7.3.3" evidence="5 8"/>
<sequence>MASLVRAKYGKDLVKVVKVSRIASDPAAPHLRKTAIVEVTCRVMLLGSKLESSYTQGDNSLVVPTDTVKNTCYVLAKRNPGTLETIELFAHQIIHHFLAKYAHLDGVDVTLQSHNWTRLDTTTLEAVNHAGTTGTLVGADGNMPAATHRHPHAYFRAGDEKRTVHMAATRVGGNVTYRTTSGLVDLLILKTTGSSFEKFHRDELTTLRDAADRMLCTNVDTAWSFAAVTEPLNTPSSKFVEIPFDKVFYGIRQILIDIFANHDSASVQYTLWKICADVIAKFADVEEISMALPNKHYIAYDLERFDMKNTGADQQVFFPLADPSGYITATIGRTKAKL</sequence>
<dbReference type="InterPro" id="IPR002042">
    <property type="entry name" value="Uricase"/>
</dbReference>
<reference evidence="11 12" key="1">
    <citation type="journal article" date="2019" name="Sci. Rep.">
        <title>Comparative genomics of chytrid fungi reveal insights into the obligate biotrophic and pathogenic lifestyle of Synchytrium endobioticum.</title>
        <authorList>
            <person name="van de Vossenberg B.T.L.H."/>
            <person name="Warris S."/>
            <person name="Nguyen H.D.T."/>
            <person name="van Gent-Pelzer M.P.E."/>
            <person name="Joly D.L."/>
            <person name="van de Geest H.C."/>
            <person name="Bonants P.J.M."/>
            <person name="Smith D.S."/>
            <person name="Levesque C.A."/>
            <person name="van der Lee T.A.J."/>
        </authorList>
    </citation>
    <scope>NUCLEOTIDE SEQUENCE [LARGE SCALE GENOMIC DNA]</scope>
    <source>
        <strain evidence="9 12">LEV6574</strain>
        <strain evidence="10 11">MB42</strain>
    </source>
</reference>
<comment type="pathway">
    <text evidence="1 5">Purine metabolism; urate degradation; (S)-allantoin from urate: step 1/3.</text>
</comment>
<comment type="subcellular location">
    <subcellularLocation>
        <location evidence="5">Peroxisome</location>
    </subcellularLocation>
</comment>
<feature type="binding site" evidence="7">
    <location>
        <position position="268"/>
    </location>
    <ligand>
        <name>5-hydroxyisourate</name>
        <dbReference type="ChEBI" id="CHEBI:18072"/>
    </ligand>
</feature>
<evidence type="ECO:0000313" key="10">
    <source>
        <dbReference type="EMBL" id="TPX54425.1"/>
    </source>
</evidence>
<evidence type="ECO:0000313" key="9">
    <source>
        <dbReference type="EMBL" id="TPX51294.1"/>
    </source>
</evidence>
<evidence type="ECO:0000256" key="3">
    <source>
        <dbReference type="ARBA" id="ARBA00022631"/>
    </source>
</evidence>
<feature type="binding site" evidence="7">
    <location>
        <position position="294"/>
    </location>
    <ligand>
        <name>O2</name>
        <dbReference type="ChEBI" id="CHEBI:15379"/>
    </ligand>
</feature>
<dbReference type="GO" id="GO:0019628">
    <property type="term" value="P:urate catabolic process"/>
    <property type="evidence" value="ECO:0007669"/>
    <property type="project" value="UniProtKB-UniPathway"/>
</dbReference>
<feature type="binding site" evidence="7">
    <location>
        <position position="294"/>
    </location>
    <ligand>
        <name>urate</name>
        <dbReference type="ChEBI" id="CHEBI:17775"/>
    </ligand>
</feature>
<dbReference type="AlphaFoldDB" id="A0A507DI73"/>
<feature type="binding site" evidence="7">
    <location>
        <position position="213"/>
    </location>
    <ligand>
        <name>5-hydroxyisourate</name>
        <dbReference type="ChEBI" id="CHEBI:18072"/>
    </ligand>
</feature>
<dbReference type="EMBL" id="QEAM01000006">
    <property type="protein sequence ID" value="TPX51294.1"/>
    <property type="molecule type" value="Genomic_DNA"/>
</dbReference>
<evidence type="ECO:0000256" key="7">
    <source>
        <dbReference type="PIRSR" id="PIRSR000241-2"/>
    </source>
</evidence>
<comment type="catalytic activity">
    <reaction evidence="5 8">
        <text>urate + O2 + H2O = 5-hydroxyisourate + H2O2</text>
        <dbReference type="Rhea" id="RHEA:21368"/>
        <dbReference type="ChEBI" id="CHEBI:15377"/>
        <dbReference type="ChEBI" id="CHEBI:15379"/>
        <dbReference type="ChEBI" id="CHEBI:16240"/>
        <dbReference type="ChEBI" id="CHEBI:17775"/>
        <dbReference type="ChEBI" id="CHEBI:18072"/>
        <dbReference type="EC" id="1.7.3.3"/>
    </reaction>
</comment>
<keyword evidence="3 5" id="KW-0659">Purine metabolism</keyword>
<evidence type="ECO:0000256" key="4">
    <source>
        <dbReference type="ARBA" id="ARBA00023002"/>
    </source>
</evidence>
<feature type="binding site" evidence="7">
    <location>
        <position position="65"/>
    </location>
    <ligand>
        <name>urate</name>
        <dbReference type="ChEBI" id="CHEBI:17775"/>
    </ligand>
</feature>
<dbReference type="GO" id="GO:0004846">
    <property type="term" value="F:urate oxidase activity"/>
    <property type="evidence" value="ECO:0007669"/>
    <property type="project" value="UniProtKB-EC"/>
</dbReference>
<dbReference type="PIRSF" id="PIRSF000241">
    <property type="entry name" value="Urate_oxidase"/>
    <property type="match status" value="1"/>
</dbReference>
<feature type="binding site" evidence="7">
    <location>
        <position position="196"/>
    </location>
    <ligand>
        <name>urate</name>
        <dbReference type="ChEBI" id="CHEBI:17775"/>
    </ligand>
</feature>
<feature type="binding site" evidence="7">
    <location>
        <position position="66"/>
    </location>
    <ligand>
        <name>urate</name>
        <dbReference type="ChEBI" id="CHEBI:17775"/>
    </ligand>
</feature>
<feature type="active site" description="Charge relay system" evidence="6">
    <location>
        <position position="65"/>
    </location>
</feature>
<feature type="binding site" evidence="7">
    <location>
        <position position="268"/>
    </location>
    <ligand>
        <name>urate</name>
        <dbReference type="ChEBI" id="CHEBI:17775"/>
    </ligand>
</feature>
<keyword evidence="5" id="KW-0576">Peroxisome</keyword>
<proteinExistence type="inferred from homology"/>
<dbReference type="UniPathway" id="UPA00394">
    <property type="reaction ID" value="UER00650"/>
</dbReference>
<dbReference type="PRINTS" id="PR00093">
    <property type="entry name" value="URICASE"/>
</dbReference>
<feature type="binding site" evidence="7">
    <location>
        <position position="213"/>
    </location>
    <ligand>
        <name>urate</name>
        <dbReference type="ChEBI" id="CHEBI:17775"/>
    </ligand>
</feature>
<dbReference type="Proteomes" id="UP000317494">
    <property type="component" value="Unassembled WGS sequence"/>
</dbReference>
<dbReference type="EMBL" id="QEAN01000005">
    <property type="protein sequence ID" value="TPX54425.1"/>
    <property type="molecule type" value="Genomic_DNA"/>
</dbReference>
<feature type="active site" description="Charge relay system" evidence="6">
    <location>
        <position position="296"/>
    </location>
</feature>
<dbReference type="GO" id="GO:0006145">
    <property type="term" value="P:purine nucleobase catabolic process"/>
    <property type="evidence" value="ECO:0007669"/>
    <property type="project" value="TreeGrafter"/>
</dbReference>
<feature type="binding site" evidence="7">
    <location>
        <position position="267"/>
    </location>
    <ligand>
        <name>urate</name>
        <dbReference type="ChEBI" id="CHEBI:17775"/>
    </ligand>
</feature>
<evidence type="ECO:0000256" key="5">
    <source>
        <dbReference type="PIRNR" id="PIRNR000241"/>
    </source>
</evidence>
<dbReference type="Proteomes" id="UP000320475">
    <property type="component" value="Unassembled WGS sequence"/>
</dbReference>
<evidence type="ECO:0000256" key="2">
    <source>
        <dbReference type="ARBA" id="ARBA00009760"/>
    </source>
</evidence>
<feature type="binding site" evidence="7">
    <location>
        <position position="267"/>
    </location>
    <ligand>
        <name>5-hydroxyisourate</name>
        <dbReference type="ChEBI" id="CHEBI:18072"/>
    </ligand>
</feature>
<protein>
    <recommendedName>
        <fullName evidence="5 8">Uricase</fullName>
        <ecNumber evidence="5 8">1.7.3.3</ecNumber>
    </recommendedName>
    <alternativeName>
        <fullName evidence="5">Urate oxidase</fullName>
    </alternativeName>
</protein>
<dbReference type="Pfam" id="PF01014">
    <property type="entry name" value="Uricase"/>
    <property type="match status" value="2"/>
</dbReference>
<dbReference type="GO" id="GO:0005777">
    <property type="term" value="C:peroxisome"/>
    <property type="evidence" value="ECO:0007669"/>
    <property type="project" value="UniProtKB-SubCell"/>
</dbReference>